<dbReference type="AlphaFoldDB" id="A0A8A3P3W9"/>
<evidence type="ECO:0000256" key="1">
    <source>
        <dbReference type="SAM" id="MobiDB-lite"/>
    </source>
</evidence>
<organism evidence="2 3">
    <name type="scientific">Monilinia vaccinii-corymbosi</name>
    <dbReference type="NCBI Taxonomy" id="61207"/>
    <lineage>
        <taxon>Eukaryota</taxon>
        <taxon>Fungi</taxon>
        <taxon>Dikarya</taxon>
        <taxon>Ascomycota</taxon>
        <taxon>Pezizomycotina</taxon>
        <taxon>Leotiomycetes</taxon>
        <taxon>Helotiales</taxon>
        <taxon>Sclerotiniaceae</taxon>
        <taxon>Monilinia</taxon>
    </lineage>
</organism>
<evidence type="ECO:0000313" key="3">
    <source>
        <dbReference type="Proteomes" id="UP000672032"/>
    </source>
</evidence>
<feature type="compositionally biased region" description="Basic and acidic residues" evidence="1">
    <location>
        <begin position="659"/>
        <end position="668"/>
    </location>
</feature>
<feature type="region of interest" description="Disordered" evidence="1">
    <location>
        <begin position="177"/>
        <end position="296"/>
    </location>
</feature>
<feature type="compositionally biased region" description="Polar residues" evidence="1">
    <location>
        <begin position="183"/>
        <end position="198"/>
    </location>
</feature>
<feature type="compositionally biased region" description="Polar residues" evidence="1">
    <location>
        <begin position="206"/>
        <end position="225"/>
    </location>
</feature>
<protein>
    <submittedName>
        <fullName evidence="2">Uncharacterized protein</fullName>
    </submittedName>
</protein>
<keyword evidence="3" id="KW-1185">Reference proteome</keyword>
<name>A0A8A3P3W9_9HELO</name>
<accession>A0A8A3P3W9</accession>
<feature type="region of interest" description="Disordered" evidence="1">
    <location>
        <begin position="39"/>
        <end position="69"/>
    </location>
</feature>
<feature type="region of interest" description="Disordered" evidence="1">
    <location>
        <begin position="640"/>
        <end position="674"/>
    </location>
</feature>
<feature type="region of interest" description="Disordered" evidence="1">
    <location>
        <begin position="1"/>
        <end position="25"/>
    </location>
</feature>
<proteinExistence type="predicted"/>
<dbReference type="OrthoDB" id="5329403at2759"/>
<sequence length="784" mass="85733">MAPANGASKGSKVMQNRPRPAVAMPRGIVPALPLSYGKVQPKKLSIREKTKDTTPPSSTAPAVQPPVTPISTTNAPFAQADTPPIEEKSFALTKEPHKPVPAAVADIPSVAESLDGLSSTEGGVTLGSTGREVEEKFVNAVEIKGEIQGNLPSALPRWQARKTVHVANFILLAADDSQEEQHSAPSETQSTTSRSTYQMPPPFVPASNQSAMPSESTQFPQQVAFNGQHPMHHAHPSSSTNPIFGGYPDSNNSSPAPPSSAGNVPPYPYAQQGGVRHGPHLSNGGPQHHMPNGFSPMTPAFPPGYYHHHDGFQVPPADEYLRRQMPPFNPSECYSPSGAPQIAESPRFNGFDPASAHNVHASRSSAQIDQENGLGPHFGHHPSPIPPMGPPPYGGVLGYPRKEEIPWAAGNRRDLWFYLREQFEQPEFSDCVLELRYSDDRAAPLRISGHKLIFSRSFVLKGLITSGAQAKWDSPLPIQKILIESDDRYLRSDAFSLAVRYLYGGPTLDLDSLARFPAPYIGSAPVPSTAADRFNFTLGYVASGVILQVPQIYKMGCTIASQLITWDTAEKALEFALEGGIDWSWSSGNPDVNDVIGRSIYSPCANMLIYNIINLIILSFPSNFELDTTVSDPLFNSRIPHVPDDRPTPANPRLSSIKFGDHPTEESLRSPSSDPITATLSRLLLNLPFGPLKHVLETGNSGLIHGQATHLLRRKLMYPVIEEREKRRKRALASKVPYEERVQNGLQWNAVGWKETVLPFDDHRNEEVPCLRKFWVGFANAESK</sequence>
<dbReference type="EMBL" id="CP063405">
    <property type="protein sequence ID" value="QSZ29956.1"/>
    <property type="molecule type" value="Genomic_DNA"/>
</dbReference>
<feature type="region of interest" description="Disordered" evidence="1">
    <location>
        <begin position="321"/>
        <end position="342"/>
    </location>
</feature>
<dbReference type="Proteomes" id="UP000672032">
    <property type="component" value="Chromosome 1"/>
</dbReference>
<feature type="compositionally biased region" description="Low complexity" evidence="1">
    <location>
        <begin position="250"/>
        <end position="264"/>
    </location>
</feature>
<evidence type="ECO:0000313" key="2">
    <source>
        <dbReference type="EMBL" id="QSZ29956.1"/>
    </source>
</evidence>
<reference evidence="2" key="1">
    <citation type="submission" date="2020-10" db="EMBL/GenBank/DDBJ databases">
        <title>Genome Sequence of Monilinia vaccinii-corymbosi Sheds Light on Mummy Berry Disease Infection of Blueberry and Mating Type.</title>
        <authorList>
            <person name="Yow A.G."/>
            <person name="Zhang Y."/>
            <person name="Bansal K."/>
            <person name="Eacker S.M."/>
            <person name="Sullivan S."/>
            <person name="Liachko I."/>
            <person name="Cubeta M.A."/>
            <person name="Rollins J.A."/>
            <person name="Ashrafi H."/>
        </authorList>
    </citation>
    <scope>NUCLEOTIDE SEQUENCE</scope>
    <source>
        <strain evidence="2">RL-1</strain>
    </source>
</reference>
<gene>
    <name evidence="2" type="ORF">DSL72_004474</name>
</gene>